<dbReference type="GeneID" id="37014768"/>
<sequence length="341" mass="36208">MANFMPPSIRTLIFDLLAKADLAAVTPGGIRGDLESIQTAQKFAPPADSTRHIPADFDFAANKKEIKNLIKECYEEVAARKDIARPAPAPASAPLTNGVKVKSEEGSAPPSGPSTASSPPRPAAPSTSMGLALPGLGGVRGSHAPAPSSQAVDPPVRPPPSTDAQSKSDAALAAKLAQEWARPSRDTRAGSSTSSSRGGASKKRKQSVKSDPDDIDTEEDSDVESNARKSKSSASKKAKKVKSDKPRAANPNNPFNKPMLLDAAMAEICGAEELPRHGVVKQLWAYIKERDLQNANNKRQIMCDEKLQKLFGKATVDSFEMAKLIGAHIRKKEDVVGMSDD</sequence>
<evidence type="ECO:0000313" key="4">
    <source>
        <dbReference type="Proteomes" id="UP000245942"/>
    </source>
</evidence>
<dbReference type="RefSeq" id="XP_025346436.1">
    <property type="nucleotide sequence ID" value="XM_025493034.1"/>
</dbReference>
<proteinExistence type="predicted"/>
<keyword evidence="4" id="KW-1185">Reference proteome</keyword>
<dbReference type="SMART" id="SM00151">
    <property type="entry name" value="SWIB"/>
    <property type="match status" value="1"/>
</dbReference>
<evidence type="ECO:0000256" key="1">
    <source>
        <dbReference type="SAM" id="MobiDB-lite"/>
    </source>
</evidence>
<feature type="compositionally biased region" description="Low complexity" evidence="1">
    <location>
        <begin position="106"/>
        <end position="128"/>
    </location>
</feature>
<dbReference type="Gene3D" id="1.10.245.10">
    <property type="entry name" value="SWIB/MDM2 domain"/>
    <property type="match status" value="1"/>
</dbReference>
<dbReference type="EMBL" id="KZ819332">
    <property type="protein sequence ID" value="PWN19276.1"/>
    <property type="molecule type" value="Genomic_DNA"/>
</dbReference>
<dbReference type="InterPro" id="IPR036885">
    <property type="entry name" value="SWIB_MDM2_dom_sf"/>
</dbReference>
<feature type="compositionally biased region" description="Low complexity" evidence="1">
    <location>
        <begin position="189"/>
        <end position="199"/>
    </location>
</feature>
<evidence type="ECO:0000259" key="2">
    <source>
        <dbReference type="PROSITE" id="PS51925"/>
    </source>
</evidence>
<gene>
    <name evidence="3" type="ORF">BCV69DRAFT_284423</name>
</gene>
<dbReference type="CDD" id="cd10567">
    <property type="entry name" value="SWIB-MDM2_like"/>
    <property type="match status" value="1"/>
</dbReference>
<dbReference type="Proteomes" id="UP000245942">
    <property type="component" value="Unassembled WGS sequence"/>
</dbReference>
<dbReference type="STRING" id="1684307.A0A316U1L7"/>
<feature type="compositionally biased region" description="Basic residues" evidence="1">
    <location>
        <begin position="228"/>
        <end position="240"/>
    </location>
</feature>
<accession>A0A316U1L7</accession>
<feature type="compositionally biased region" description="Acidic residues" evidence="1">
    <location>
        <begin position="213"/>
        <end position="223"/>
    </location>
</feature>
<feature type="region of interest" description="Disordered" evidence="1">
    <location>
        <begin position="87"/>
        <end position="256"/>
    </location>
</feature>
<reference evidence="3 4" key="1">
    <citation type="journal article" date="2018" name="Mol. Biol. Evol.">
        <title>Broad Genomic Sampling Reveals a Smut Pathogenic Ancestry of the Fungal Clade Ustilaginomycotina.</title>
        <authorList>
            <person name="Kijpornyongpan T."/>
            <person name="Mondo S.J."/>
            <person name="Barry K."/>
            <person name="Sandor L."/>
            <person name="Lee J."/>
            <person name="Lipzen A."/>
            <person name="Pangilinan J."/>
            <person name="LaButti K."/>
            <person name="Hainaut M."/>
            <person name="Henrissat B."/>
            <person name="Grigoriev I.V."/>
            <person name="Spatafora J.W."/>
            <person name="Aime M.C."/>
        </authorList>
    </citation>
    <scope>NUCLEOTIDE SEQUENCE [LARGE SCALE GENOMIC DNA]</scope>
    <source>
        <strain evidence="3 4">MCA 4718</strain>
    </source>
</reference>
<feature type="domain" description="DM2" evidence="2">
    <location>
        <begin position="254"/>
        <end position="331"/>
    </location>
</feature>
<dbReference type="Pfam" id="PF02201">
    <property type="entry name" value="SWIB"/>
    <property type="match status" value="1"/>
</dbReference>
<name>A0A316U1L7_9BASI</name>
<dbReference type="AlphaFoldDB" id="A0A316U1L7"/>
<dbReference type="PROSITE" id="PS51925">
    <property type="entry name" value="SWIB_MDM2"/>
    <property type="match status" value="1"/>
</dbReference>
<organism evidence="3 4">
    <name type="scientific">Pseudomicrostroma glucosiphilum</name>
    <dbReference type="NCBI Taxonomy" id="1684307"/>
    <lineage>
        <taxon>Eukaryota</taxon>
        <taxon>Fungi</taxon>
        <taxon>Dikarya</taxon>
        <taxon>Basidiomycota</taxon>
        <taxon>Ustilaginomycotina</taxon>
        <taxon>Exobasidiomycetes</taxon>
        <taxon>Microstromatales</taxon>
        <taxon>Microstromatales incertae sedis</taxon>
        <taxon>Pseudomicrostroma</taxon>
    </lineage>
</organism>
<protein>
    <submittedName>
        <fullName evidence="3">SWIB-domain-containing protein</fullName>
    </submittedName>
</protein>
<evidence type="ECO:0000313" key="3">
    <source>
        <dbReference type="EMBL" id="PWN19276.1"/>
    </source>
</evidence>
<dbReference type="InterPro" id="IPR003121">
    <property type="entry name" value="SWIB_MDM2_domain"/>
</dbReference>
<dbReference type="OrthoDB" id="10251073at2759"/>
<dbReference type="InterPro" id="IPR019835">
    <property type="entry name" value="SWIB_domain"/>
</dbReference>
<dbReference type="SUPFAM" id="SSF47592">
    <property type="entry name" value="SWIB/MDM2 domain"/>
    <property type="match status" value="1"/>
</dbReference>
<feature type="compositionally biased region" description="Low complexity" evidence="1">
    <location>
        <begin position="163"/>
        <end position="178"/>
    </location>
</feature>
<dbReference type="PANTHER" id="PTHR13844">
    <property type="entry name" value="SWI/SNF-RELATED MATRIX-ASSOCIATED ACTIN-DEPENDENT REGULATOR OF CHROMATIN SUBFAMILY D"/>
    <property type="match status" value="1"/>
</dbReference>